<accession>A0A0K3A541</accession>
<organism evidence="2 3">
    <name type="scientific">Xanthomonas graminis pv. poae</name>
    <dbReference type="NCBI Taxonomy" id="227946"/>
    <lineage>
        <taxon>Bacteria</taxon>
        <taxon>Pseudomonadati</taxon>
        <taxon>Pseudomonadota</taxon>
        <taxon>Gammaproteobacteria</taxon>
        <taxon>Lysobacterales</taxon>
        <taxon>Lysobacteraceae</taxon>
        <taxon>Xanthomonas</taxon>
        <taxon>Xanthomonas translucens group</taxon>
        <taxon>Xanthomonas graminis</taxon>
    </lineage>
</organism>
<evidence type="ECO:0000313" key="2">
    <source>
        <dbReference type="EMBL" id="CTP92357.1"/>
    </source>
</evidence>
<reference evidence="2 3" key="1">
    <citation type="submission" date="2015-07" db="EMBL/GenBank/DDBJ databases">
        <authorList>
            <person name="Noorani M."/>
        </authorList>
    </citation>
    <scope>NUCLEOTIDE SEQUENCE [LARGE SCALE GENOMIC DNA]</scope>
    <source>
        <strain evidence="2">LMG728</strain>
    </source>
</reference>
<protein>
    <submittedName>
        <fullName evidence="2">Uncharacterized protein</fullName>
    </submittedName>
</protein>
<keyword evidence="1" id="KW-0472">Membrane</keyword>
<dbReference type="Proteomes" id="UP000041247">
    <property type="component" value="Unassembled WGS sequence"/>
</dbReference>
<dbReference type="AlphaFoldDB" id="A0A0K3A541"/>
<gene>
    <name evidence="2" type="ORF">XTPLMG728_3209</name>
</gene>
<dbReference type="EMBL" id="CXOK01000117">
    <property type="protein sequence ID" value="CTP92357.1"/>
    <property type="molecule type" value="Genomic_DNA"/>
</dbReference>
<keyword evidence="1" id="KW-1133">Transmembrane helix</keyword>
<evidence type="ECO:0000313" key="3">
    <source>
        <dbReference type="Proteomes" id="UP000041247"/>
    </source>
</evidence>
<feature type="transmembrane region" description="Helical" evidence="1">
    <location>
        <begin position="12"/>
        <end position="33"/>
    </location>
</feature>
<dbReference type="RefSeq" id="WP_053841843.1">
    <property type="nucleotide sequence ID" value="NZ_CP076250.1"/>
</dbReference>
<sequence>MKDSSTGRFSPVPYALGLLVLGGLVAALTWPAWGIVPKWMKEPGWPAWLQAVGSLVAIVVAIAVPAYLASLDRRAREADAITRARSFALQHYAALEILVEHLYANRHNNPFGRVIADHNSLIGVEAAFNTCGIPPGDLYLLGSAAQPVQRAFALVAQSASMNLRRASAAQRGEAIAAYDQHRNQLLLDASDAMDEGIAAIAKLLR</sequence>
<name>A0A0K3A541_9XANT</name>
<keyword evidence="1" id="KW-0812">Transmembrane</keyword>
<evidence type="ECO:0000256" key="1">
    <source>
        <dbReference type="SAM" id="Phobius"/>
    </source>
</evidence>
<proteinExistence type="predicted"/>
<feature type="transmembrane region" description="Helical" evidence="1">
    <location>
        <begin position="45"/>
        <end position="68"/>
    </location>
</feature>